<dbReference type="InterPro" id="IPR011042">
    <property type="entry name" value="6-blade_b-propeller_TolB-like"/>
</dbReference>
<dbReference type="AlphaFoldDB" id="A0A844ZKP7"/>
<evidence type="ECO:0000256" key="1">
    <source>
        <dbReference type="ARBA" id="ARBA00009820"/>
    </source>
</evidence>
<organism evidence="3 4">
    <name type="scientific">Alteraurantiacibacter aestuarii</name>
    <dbReference type="NCBI Taxonomy" id="650004"/>
    <lineage>
        <taxon>Bacteria</taxon>
        <taxon>Pseudomonadati</taxon>
        <taxon>Pseudomonadota</taxon>
        <taxon>Alphaproteobacteria</taxon>
        <taxon>Sphingomonadales</taxon>
        <taxon>Erythrobacteraceae</taxon>
        <taxon>Alteraurantiacibacter</taxon>
    </lineage>
</organism>
<dbReference type="Gene3D" id="3.20.20.140">
    <property type="entry name" value="Metal-dependent hydrolases"/>
    <property type="match status" value="1"/>
</dbReference>
<dbReference type="InterPro" id="IPR016195">
    <property type="entry name" value="Pol/histidinol_Pase-like"/>
</dbReference>
<evidence type="ECO:0008006" key="5">
    <source>
        <dbReference type="Google" id="ProtNLM"/>
    </source>
</evidence>
<dbReference type="PANTHER" id="PTHR36842">
    <property type="entry name" value="PROTEIN TOLB HOMOLOG"/>
    <property type="match status" value="1"/>
</dbReference>
<dbReference type="OrthoDB" id="9758793at2"/>
<dbReference type="Pfam" id="PF07676">
    <property type="entry name" value="PD40"/>
    <property type="match status" value="4"/>
</dbReference>
<comment type="caution">
    <text evidence="3">The sequence shown here is derived from an EMBL/GenBank/DDBJ whole genome shotgun (WGS) entry which is preliminary data.</text>
</comment>
<dbReference type="InterPro" id="IPR011659">
    <property type="entry name" value="WD40"/>
</dbReference>
<gene>
    <name evidence="3" type="ORF">GRI32_05100</name>
</gene>
<dbReference type="EMBL" id="WTYY01000002">
    <property type="protein sequence ID" value="MXO88113.1"/>
    <property type="molecule type" value="Genomic_DNA"/>
</dbReference>
<dbReference type="PANTHER" id="PTHR36842:SF1">
    <property type="entry name" value="PROTEIN TOLB"/>
    <property type="match status" value="1"/>
</dbReference>
<keyword evidence="2" id="KW-0732">Signal</keyword>
<evidence type="ECO:0000313" key="4">
    <source>
        <dbReference type="Proteomes" id="UP000435243"/>
    </source>
</evidence>
<protein>
    <recommendedName>
        <fullName evidence="5">Amidohydrolase</fullName>
    </recommendedName>
</protein>
<dbReference type="SUPFAM" id="SSF89550">
    <property type="entry name" value="PHP domain-like"/>
    <property type="match status" value="1"/>
</dbReference>
<dbReference type="NCBIfam" id="NF038032">
    <property type="entry name" value="CehA_McbA_metalo"/>
    <property type="match status" value="1"/>
</dbReference>
<evidence type="ECO:0000256" key="2">
    <source>
        <dbReference type="SAM" id="SignalP"/>
    </source>
</evidence>
<sequence>MIRSFAAAILLAFALAIPVNAQDQAQSEPQPGREPVLRQVDVPHNYYWREMYIPQLTSGASSLSWSPDGSALVYSMQGSLWRQDIASGEAFQLTAGPGYDYQPDWSPDGSTIIFSRYDEDAIELWTLDVASGAARRLTSNGGVNLEARWSPSGDRIAFVSTFATGRFRIFTAAMDGGAFEPVQFSPERESAISRYYYSTFDHELSPSWSPDGSEIIYVTNPETGYGTGSLWRRAVAGGEPQLVREEETSWRARPDWGPGGSRIIWSSYAGRQWHQLWIVNAAGGLPIPLTYGDFDIFSPRWSPDGRHIAFVSNESGDGRIEILDLPGGARRELAISAPVYLHDVGTLALTLTDEDGRPVAARISVTGSDGRSYAPETAMIHADDNFDRADRAQEQRYFHANGHAGITLPVGPAEVTVWRGLEHAVEHRTVDIRPGPATRLTVQMQPITLPGFDAWQSADVHVHMNYGGSYRMTPERMVAQAAAEDLDIVFNTLVNKEQRIPDIEYAGTQPDPASTADTLLVPAQEFHTSVWGHLGLLGLTSHFLLPDYSSYPGTGLFSLFPDNPTIADLAHQQGAVVGYVHPFDPGAEANTYSTHQVPVDAALGNMDYYETVGFADFHTSADIWYRLLNLGFRISAAGGTDAMANYASLRGPVGLNRTYVLPGELAEGPSPVERRDAWIAGLRAGRSIATNAPLLVFDLNGEGPGGDISLPAEGGELEWTAAMISLARVDHVEIIHNGQVAATLTLDADGKFAAARGTIPISESGWILLRAWSSEDQPEVLDLYPYGTTSPVYVSVDGKPARSEEDRQYMLTWIDLIEQHARTSEDYNDAAERETVLGNIARARAVYEAMR</sequence>
<name>A0A844ZKP7_9SPHN</name>
<reference evidence="3 4" key="1">
    <citation type="submission" date="2019-12" db="EMBL/GenBank/DDBJ databases">
        <title>Genomic-based taxomic classification of the family Erythrobacteraceae.</title>
        <authorList>
            <person name="Xu L."/>
        </authorList>
    </citation>
    <scope>NUCLEOTIDE SEQUENCE [LARGE SCALE GENOMIC DNA]</scope>
    <source>
        <strain evidence="3 4">JCM 16339</strain>
    </source>
</reference>
<evidence type="ECO:0000313" key="3">
    <source>
        <dbReference type="EMBL" id="MXO88113.1"/>
    </source>
</evidence>
<dbReference type="Proteomes" id="UP000435243">
    <property type="component" value="Unassembled WGS sequence"/>
</dbReference>
<feature type="signal peptide" evidence="2">
    <location>
        <begin position="1"/>
        <end position="21"/>
    </location>
</feature>
<dbReference type="SUPFAM" id="SSF82171">
    <property type="entry name" value="DPP6 N-terminal domain-like"/>
    <property type="match status" value="1"/>
</dbReference>
<comment type="similarity">
    <text evidence="1">Belongs to the TolB family.</text>
</comment>
<feature type="chain" id="PRO_5033016962" description="Amidohydrolase" evidence="2">
    <location>
        <begin position="22"/>
        <end position="851"/>
    </location>
</feature>
<accession>A0A844ZKP7</accession>
<keyword evidence="4" id="KW-1185">Reference proteome</keyword>
<dbReference type="RefSeq" id="WP_160590076.1">
    <property type="nucleotide sequence ID" value="NZ_BAAAFP010000002.1"/>
</dbReference>
<dbReference type="Gene3D" id="2.120.10.30">
    <property type="entry name" value="TolB, C-terminal domain"/>
    <property type="match status" value="2"/>
</dbReference>
<proteinExistence type="inferred from homology"/>